<dbReference type="NCBIfam" id="TIGR00229">
    <property type="entry name" value="sensory_box"/>
    <property type="match status" value="1"/>
</dbReference>
<dbReference type="SMART" id="SM00091">
    <property type="entry name" value="PAS"/>
    <property type="match status" value="2"/>
</dbReference>
<evidence type="ECO:0000259" key="2">
    <source>
        <dbReference type="PROSITE" id="PS50113"/>
    </source>
</evidence>
<dbReference type="EMBL" id="BMPE01000009">
    <property type="protein sequence ID" value="GGL08360.1"/>
    <property type="molecule type" value="Genomic_DNA"/>
</dbReference>
<proteinExistence type="predicted"/>
<dbReference type="SUPFAM" id="SSF55073">
    <property type="entry name" value="Nucleotide cyclase"/>
    <property type="match status" value="1"/>
</dbReference>
<dbReference type="PANTHER" id="PTHR44757:SF2">
    <property type="entry name" value="BIOFILM ARCHITECTURE MAINTENANCE PROTEIN MBAA"/>
    <property type="match status" value="1"/>
</dbReference>
<dbReference type="Pfam" id="PF00990">
    <property type="entry name" value="GGDEF"/>
    <property type="match status" value="1"/>
</dbReference>
<reference evidence="5" key="1">
    <citation type="journal article" date="2019" name="Int. J. Syst. Evol. Microbiol.">
        <title>The Global Catalogue of Microorganisms (GCM) 10K type strain sequencing project: providing services to taxonomists for standard genome sequencing and annotation.</title>
        <authorList>
            <consortium name="The Broad Institute Genomics Platform"/>
            <consortium name="The Broad Institute Genome Sequencing Center for Infectious Disease"/>
            <person name="Wu L."/>
            <person name="Ma J."/>
        </authorList>
    </citation>
    <scope>NUCLEOTIDE SEQUENCE [LARGE SCALE GENOMIC DNA]</scope>
    <source>
        <strain evidence="5">JCM 19173</strain>
    </source>
</reference>
<dbReference type="SMART" id="SM00267">
    <property type="entry name" value="GGDEF"/>
    <property type="match status" value="1"/>
</dbReference>
<name>A0ABQ2FMH9_9DEIO</name>
<feature type="domain" description="GGDEF" evidence="3">
    <location>
        <begin position="334"/>
        <end position="466"/>
    </location>
</feature>
<feature type="domain" description="PAS" evidence="1">
    <location>
        <begin position="172"/>
        <end position="248"/>
    </location>
</feature>
<dbReference type="InterPro" id="IPR000160">
    <property type="entry name" value="GGDEF_dom"/>
</dbReference>
<dbReference type="SUPFAM" id="SSF55785">
    <property type="entry name" value="PYP-like sensor domain (PAS domain)"/>
    <property type="match status" value="2"/>
</dbReference>
<dbReference type="InterPro" id="IPR043128">
    <property type="entry name" value="Rev_trsase/Diguanyl_cyclase"/>
</dbReference>
<dbReference type="InterPro" id="IPR000014">
    <property type="entry name" value="PAS"/>
</dbReference>
<dbReference type="Gene3D" id="3.30.450.20">
    <property type="entry name" value="PAS domain"/>
    <property type="match status" value="2"/>
</dbReference>
<accession>A0ABQ2FMH9</accession>
<dbReference type="InterPro" id="IPR035965">
    <property type="entry name" value="PAS-like_dom_sf"/>
</dbReference>
<dbReference type="Gene3D" id="3.30.70.270">
    <property type="match status" value="1"/>
</dbReference>
<dbReference type="CDD" id="cd01949">
    <property type="entry name" value="GGDEF"/>
    <property type="match status" value="1"/>
</dbReference>
<evidence type="ECO:0000313" key="5">
    <source>
        <dbReference type="Proteomes" id="UP000604341"/>
    </source>
</evidence>
<evidence type="ECO:0000259" key="3">
    <source>
        <dbReference type="PROSITE" id="PS50887"/>
    </source>
</evidence>
<organism evidence="4 5">
    <name type="scientific">Deinococcus radiotolerans</name>
    <dbReference type="NCBI Taxonomy" id="1309407"/>
    <lineage>
        <taxon>Bacteria</taxon>
        <taxon>Thermotogati</taxon>
        <taxon>Deinococcota</taxon>
        <taxon>Deinococci</taxon>
        <taxon>Deinococcales</taxon>
        <taxon>Deinococcaceae</taxon>
        <taxon>Deinococcus</taxon>
    </lineage>
</organism>
<dbReference type="CDD" id="cd00130">
    <property type="entry name" value="PAS"/>
    <property type="match status" value="2"/>
</dbReference>
<dbReference type="PROSITE" id="PS50887">
    <property type="entry name" value="GGDEF"/>
    <property type="match status" value="1"/>
</dbReference>
<dbReference type="Pfam" id="PF08448">
    <property type="entry name" value="PAS_4"/>
    <property type="match status" value="2"/>
</dbReference>
<evidence type="ECO:0000313" key="4">
    <source>
        <dbReference type="EMBL" id="GGL08360.1"/>
    </source>
</evidence>
<evidence type="ECO:0000259" key="1">
    <source>
        <dbReference type="PROSITE" id="PS50112"/>
    </source>
</evidence>
<dbReference type="Proteomes" id="UP000604341">
    <property type="component" value="Unassembled WGS sequence"/>
</dbReference>
<dbReference type="InterPro" id="IPR052155">
    <property type="entry name" value="Biofilm_reg_signaling"/>
</dbReference>
<feature type="domain" description="PAC" evidence="2">
    <location>
        <begin position="248"/>
        <end position="303"/>
    </location>
</feature>
<protein>
    <recommendedName>
        <fullName evidence="6">Diguanylate cyclase</fullName>
    </recommendedName>
</protein>
<dbReference type="NCBIfam" id="TIGR00254">
    <property type="entry name" value="GGDEF"/>
    <property type="match status" value="1"/>
</dbReference>
<dbReference type="InterPro" id="IPR013656">
    <property type="entry name" value="PAS_4"/>
</dbReference>
<dbReference type="PANTHER" id="PTHR44757">
    <property type="entry name" value="DIGUANYLATE CYCLASE DGCP"/>
    <property type="match status" value="1"/>
</dbReference>
<evidence type="ECO:0008006" key="6">
    <source>
        <dbReference type="Google" id="ProtNLM"/>
    </source>
</evidence>
<dbReference type="InterPro" id="IPR029787">
    <property type="entry name" value="Nucleotide_cyclase"/>
</dbReference>
<sequence length="466" mass="50269">MTPADLTHRLRRLGLQGPPATLDDPQGLLRQLEQTVQLLEDATETLTAVQVAYDHTASLLAVLSVDGRLLNVNRAALDLIQAAREDLIGQPFWTTPWWRSSPAAQQQLQQDIGRAAGGAVISGVLHLHLADRTVTVEYHLIPVRRQGQFTGLLVEGRNVTEHARLVETLHQERAFLNAVLDHMQDGVVACDAHGTLTVFNRATQDMHGLPQRPLSPEDWSGAYDLFQADGHTPLRPEQIPLYRALHGEAVQDSLMVIRPAARAPLLISASGQPLRGEDGSLLGAAVVMRDVTDEQASRAQLEHAATHDALTGLLNRAALTGALHSSQKPGRHRDVAALLFLDLDGFKSINDAHGHHVGDEVLQVVARRLTSNLYGGDLVARLGGDEFVAVLAGPCTATQAQMAAERVLAGLRAPVMSSAGTLHLSASIGLVTDLRGASPDELLDRADRVMYQAKKAGKNRVVPEEP</sequence>
<dbReference type="PROSITE" id="PS50113">
    <property type="entry name" value="PAC"/>
    <property type="match status" value="1"/>
</dbReference>
<gene>
    <name evidence="4" type="ORF">GCM10010844_28940</name>
</gene>
<dbReference type="RefSeq" id="WP_189069704.1">
    <property type="nucleotide sequence ID" value="NZ_BMPE01000009.1"/>
</dbReference>
<dbReference type="PROSITE" id="PS50112">
    <property type="entry name" value="PAS"/>
    <property type="match status" value="1"/>
</dbReference>
<comment type="caution">
    <text evidence="4">The sequence shown here is derived from an EMBL/GenBank/DDBJ whole genome shotgun (WGS) entry which is preliminary data.</text>
</comment>
<keyword evidence="5" id="KW-1185">Reference proteome</keyword>
<dbReference type="InterPro" id="IPR000700">
    <property type="entry name" value="PAS-assoc_C"/>
</dbReference>